<dbReference type="GO" id="GO:0003723">
    <property type="term" value="F:RNA binding"/>
    <property type="evidence" value="ECO:0007669"/>
    <property type="project" value="UniProtKB-UniRule"/>
</dbReference>
<sequence>MATYAVNKKAKFDYEILETMEAGLVLTGPEVKSVRAKQLKLLGSFVTFHNDEAYLLNTHISKYKYASLKDYEPERSRKILLNRKQIAYLTGKLQEKGLTIVPLAVYTKGRKIKVEIGIGRGKKQFDKKRVLKEREEKRDMKRALKGDY</sequence>
<accession>A0A1F6NQB3</accession>
<dbReference type="Proteomes" id="UP000178349">
    <property type="component" value="Unassembled WGS sequence"/>
</dbReference>
<dbReference type="GO" id="GO:0070929">
    <property type="term" value="P:trans-translation"/>
    <property type="evidence" value="ECO:0007669"/>
    <property type="project" value="UniProtKB-UniRule"/>
</dbReference>
<dbReference type="CDD" id="cd09294">
    <property type="entry name" value="SmpB"/>
    <property type="match status" value="1"/>
</dbReference>
<dbReference type="GO" id="GO:0005829">
    <property type="term" value="C:cytosol"/>
    <property type="evidence" value="ECO:0007669"/>
    <property type="project" value="TreeGrafter"/>
</dbReference>
<evidence type="ECO:0000256" key="2">
    <source>
        <dbReference type="ARBA" id="ARBA00022884"/>
    </source>
</evidence>
<dbReference type="Pfam" id="PF01668">
    <property type="entry name" value="SmpB"/>
    <property type="match status" value="1"/>
</dbReference>
<proteinExistence type="inferred from homology"/>
<dbReference type="GO" id="GO:0070930">
    <property type="term" value="P:trans-translation-dependent protein tagging"/>
    <property type="evidence" value="ECO:0007669"/>
    <property type="project" value="TreeGrafter"/>
</dbReference>
<keyword evidence="1 3" id="KW-0963">Cytoplasm</keyword>
<evidence type="ECO:0000256" key="3">
    <source>
        <dbReference type="HAMAP-Rule" id="MF_00023"/>
    </source>
</evidence>
<dbReference type="NCBIfam" id="TIGR00086">
    <property type="entry name" value="smpB"/>
    <property type="match status" value="1"/>
</dbReference>
<keyword evidence="2 3" id="KW-0694">RNA-binding</keyword>
<dbReference type="PANTHER" id="PTHR30308">
    <property type="entry name" value="TMRNA-BINDING COMPONENT OF TRANS-TRANSLATION TAGGING COMPLEX"/>
    <property type="match status" value="1"/>
</dbReference>
<evidence type="ECO:0000313" key="5">
    <source>
        <dbReference type="Proteomes" id="UP000178349"/>
    </source>
</evidence>
<dbReference type="SUPFAM" id="SSF74982">
    <property type="entry name" value="Small protein B (SmpB)"/>
    <property type="match status" value="1"/>
</dbReference>
<evidence type="ECO:0000256" key="1">
    <source>
        <dbReference type="ARBA" id="ARBA00022490"/>
    </source>
</evidence>
<evidence type="ECO:0000313" key="4">
    <source>
        <dbReference type="EMBL" id="OGH85960.1"/>
    </source>
</evidence>
<organism evidence="4 5">
    <name type="scientific">Candidatus Magasanikbacteria bacterium RIFOXYC12_FULL_33_11</name>
    <dbReference type="NCBI Taxonomy" id="1798701"/>
    <lineage>
        <taxon>Bacteria</taxon>
        <taxon>Candidatus Magasanikiibacteriota</taxon>
    </lineage>
</organism>
<dbReference type="HAMAP" id="MF_00023">
    <property type="entry name" value="SmpB"/>
    <property type="match status" value="1"/>
</dbReference>
<dbReference type="NCBIfam" id="NF003843">
    <property type="entry name" value="PRK05422.1"/>
    <property type="match status" value="1"/>
</dbReference>
<dbReference type="AlphaFoldDB" id="A0A1F6NQB3"/>
<dbReference type="InterPro" id="IPR000037">
    <property type="entry name" value="SsrA-bd_prot"/>
</dbReference>
<name>A0A1F6NQB3_9BACT</name>
<protein>
    <recommendedName>
        <fullName evidence="3">SsrA-binding protein</fullName>
    </recommendedName>
    <alternativeName>
        <fullName evidence="3">Small protein B</fullName>
    </alternativeName>
</protein>
<dbReference type="EMBL" id="MFQW01000033">
    <property type="protein sequence ID" value="OGH85960.1"/>
    <property type="molecule type" value="Genomic_DNA"/>
</dbReference>
<comment type="subcellular location">
    <subcellularLocation>
        <location evidence="3">Cytoplasm</location>
    </subcellularLocation>
    <text evidence="3">The tmRNA-SmpB complex associates with stalled 70S ribosomes.</text>
</comment>
<gene>
    <name evidence="3" type="primary">smpB</name>
    <name evidence="4" type="ORF">A2493_00260</name>
</gene>
<comment type="similarity">
    <text evidence="3">Belongs to the SmpB family.</text>
</comment>
<dbReference type="PANTHER" id="PTHR30308:SF2">
    <property type="entry name" value="SSRA-BINDING PROTEIN"/>
    <property type="match status" value="1"/>
</dbReference>
<dbReference type="Gene3D" id="2.40.280.10">
    <property type="match status" value="1"/>
</dbReference>
<dbReference type="InterPro" id="IPR023620">
    <property type="entry name" value="SmpB"/>
</dbReference>
<dbReference type="InterPro" id="IPR020081">
    <property type="entry name" value="SsrA-bd_prot_CS"/>
</dbReference>
<reference evidence="4 5" key="1">
    <citation type="journal article" date="2016" name="Nat. Commun.">
        <title>Thousands of microbial genomes shed light on interconnected biogeochemical processes in an aquifer system.</title>
        <authorList>
            <person name="Anantharaman K."/>
            <person name="Brown C.T."/>
            <person name="Hug L.A."/>
            <person name="Sharon I."/>
            <person name="Castelle C.J."/>
            <person name="Probst A.J."/>
            <person name="Thomas B.C."/>
            <person name="Singh A."/>
            <person name="Wilkins M.J."/>
            <person name="Karaoz U."/>
            <person name="Brodie E.L."/>
            <person name="Williams K.H."/>
            <person name="Hubbard S.S."/>
            <person name="Banfield J.F."/>
        </authorList>
    </citation>
    <scope>NUCLEOTIDE SEQUENCE [LARGE SCALE GENOMIC DNA]</scope>
</reference>
<dbReference type="PROSITE" id="PS01317">
    <property type="entry name" value="SSRP"/>
    <property type="match status" value="1"/>
</dbReference>
<comment type="function">
    <text evidence="3">Required for rescue of stalled ribosomes mediated by trans-translation. Binds to transfer-messenger RNA (tmRNA), required for stable association of tmRNA with ribosomes. tmRNA and SmpB together mimic tRNA shape, replacing the anticodon stem-loop with SmpB. tmRNA is encoded by the ssrA gene; the 2 termini fold to resemble tRNA(Ala) and it encodes a 'tag peptide', a short internal open reading frame. During trans-translation Ala-aminoacylated tmRNA acts like a tRNA, entering the A-site of stalled ribosomes, displacing the stalled mRNA. The ribosome then switches to translate the ORF on the tmRNA; the nascent peptide is terminated with the 'tag peptide' encoded by the tmRNA and targeted for degradation. The ribosome is freed to recommence translation, which seems to be the essential function of trans-translation.</text>
</comment>
<comment type="caution">
    <text evidence="4">The sequence shown here is derived from an EMBL/GenBank/DDBJ whole genome shotgun (WGS) entry which is preliminary data.</text>
</comment>